<proteinExistence type="predicted"/>
<evidence type="ECO:0000259" key="8">
    <source>
        <dbReference type="PROSITE" id="PS50157"/>
    </source>
</evidence>
<organism evidence="9">
    <name type="scientific">Octopus bimaculoides</name>
    <name type="common">California two-spotted octopus</name>
    <dbReference type="NCBI Taxonomy" id="37653"/>
    <lineage>
        <taxon>Eukaryota</taxon>
        <taxon>Metazoa</taxon>
        <taxon>Spiralia</taxon>
        <taxon>Lophotrochozoa</taxon>
        <taxon>Mollusca</taxon>
        <taxon>Cephalopoda</taxon>
        <taxon>Coleoidea</taxon>
        <taxon>Octopodiformes</taxon>
        <taxon>Octopoda</taxon>
        <taxon>Incirrata</taxon>
        <taxon>Octopodidae</taxon>
        <taxon>Octopus</taxon>
    </lineage>
</organism>
<dbReference type="Pfam" id="PF00096">
    <property type="entry name" value="zf-C2H2"/>
    <property type="match status" value="3"/>
</dbReference>
<dbReference type="Gene3D" id="3.30.160.60">
    <property type="entry name" value="Classic Zinc Finger"/>
    <property type="match status" value="2"/>
</dbReference>
<protein>
    <recommendedName>
        <fullName evidence="8">C2H2-type domain-containing protein</fullName>
    </recommendedName>
</protein>
<gene>
    <name evidence="9" type="ORF">OCBIM_22028326mg</name>
</gene>
<dbReference type="GO" id="GO:0000981">
    <property type="term" value="F:DNA-binding transcription factor activity, RNA polymerase II-specific"/>
    <property type="evidence" value="ECO:0007669"/>
    <property type="project" value="TreeGrafter"/>
</dbReference>
<dbReference type="OrthoDB" id="6910977at2759"/>
<dbReference type="EMBL" id="KQ420475">
    <property type="protein sequence ID" value="KOF80170.1"/>
    <property type="molecule type" value="Genomic_DNA"/>
</dbReference>
<sequence>MPRCFLDAIRGYKNGKYRGGVAFDPSVMVTRSGRVITKRQGHHSNQLAYCQNTLNCHDSSYQEQSSTSNNHTLVKTSLSNMSFVTRFHINSNVPDFYTSALPLEDVICKQNFNYVLNKKISAANRKLKFHCSEIPYKINKNISNLTNMSRTTSYLAESLPITTRYLNNIPLGENPFCLEDNIKAGGIKPSEHYTYEPLNMLLCDRYVSTNHSFLISHSSKGGKQNSDSDQKVSTDYSRFSVNELLYPYNSFELNTNVSCHNCLKCKRSFNNFSALAAHARSHSDQKNKCGICGKIFTRSWLLKGHMRTHTGERPFQCTHNGCNRAFADKSNLRSHMLIHTVKSKNFLCEKCGRAFAQKRYLHKHRLEVCQVI</sequence>
<feature type="domain" description="C2H2-type" evidence="8">
    <location>
        <begin position="315"/>
        <end position="344"/>
    </location>
</feature>
<reference evidence="9" key="1">
    <citation type="submission" date="2015-07" db="EMBL/GenBank/DDBJ databases">
        <title>MeaNS - Measles Nucleotide Surveillance Program.</title>
        <authorList>
            <person name="Tran T."/>
            <person name="Druce J."/>
        </authorList>
    </citation>
    <scope>NUCLEOTIDE SEQUENCE</scope>
    <source>
        <strain evidence="9">UCB-OBI-ISO-001</strain>
        <tissue evidence="9">Gonad</tissue>
    </source>
</reference>
<evidence type="ECO:0000256" key="7">
    <source>
        <dbReference type="PROSITE-ProRule" id="PRU00042"/>
    </source>
</evidence>
<feature type="domain" description="C2H2-type" evidence="8">
    <location>
        <begin position="346"/>
        <end position="365"/>
    </location>
</feature>
<dbReference type="GO" id="GO:0008270">
    <property type="term" value="F:zinc ion binding"/>
    <property type="evidence" value="ECO:0007669"/>
    <property type="project" value="UniProtKB-KW"/>
</dbReference>
<dbReference type="PANTHER" id="PTHR24388">
    <property type="entry name" value="ZINC FINGER PROTEIN"/>
    <property type="match status" value="1"/>
</dbReference>
<accession>A0A0L8GU98</accession>
<evidence type="ECO:0000256" key="2">
    <source>
        <dbReference type="ARBA" id="ARBA00022723"/>
    </source>
</evidence>
<dbReference type="InterPro" id="IPR050527">
    <property type="entry name" value="Snail/Krueppel_Znf"/>
</dbReference>
<evidence type="ECO:0000256" key="6">
    <source>
        <dbReference type="ARBA" id="ARBA00023242"/>
    </source>
</evidence>
<dbReference type="InterPro" id="IPR013087">
    <property type="entry name" value="Znf_C2H2_type"/>
</dbReference>
<dbReference type="PANTHER" id="PTHR24388:SF85">
    <property type="entry name" value="ZINC FINGER PROTEIN 367"/>
    <property type="match status" value="1"/>
</dbReference>
<evidence type="ECO:0000256" key="5">
    <source>
        <dbReference type="ARBA" id="ARBA00022833"/>
    </source>
</evidence>
<comment type="subcellular location">
    <subcellularLocation>
        <location evidence="1">Nucleus</location>
    </subcellularLocation>
</comment>
<dbReference type="FunFam" id="3.30.160.60:FF:000125">
    <property type="entry name" value="Putative zinc finger protein 143"/>
    <property type="match status" value="1"/>
</dbReference>
<dbReference type="FunFam" id="3.30.160.60:FF:000744">
    <property type="entry name" value="zinc finger E-box-binding homeobox 1"/>
    <property type="match status" value="1"/>
</dbReference>
<keyword evidence="2" id="KW-0479">Metal-binding</keyword>
<dbReference type="PROSITE" id="PS50157">
    <property type="entry name" value="ZINC_FINGER_C2H2_2"/>
    <property type="match status" value="4"/>
</dbReference>
<evidence type="ECO:0000256" key="4">
    <source>
        <dbReference type="ARBA" id="ARBA00022771"/>
    </source>
</evidence>
<dbReference type="SMART" id="SM00355">
    <property type="entry name" value="ZnF_C2H2"/>
    <property type="match status" value="4"/>
</dbReference>
<feature type="domain" description="C2H2-type" evidence="8">
    <location>
        <begin position="287"/>
        <end position="314"/>
    </location>
</feature>
<dbReference type="GO" id="GO:0000978">
    <property type="term" value="F:RNA polymerase II cis-regulatory region sequence-specific DNA binding"/>
    <property type="evidence" value="ECO:0007669"/>
    <property type="project" value="TreeGrafter"/>
</dbReference>
<dbReference type="KEGG" id="obi:106874858"/>
<name>A0A0L8GU98_OCTBM</name>
<dbReference type="PROSITE" id="PS00028">
    <property type="entry name" value="ZINC_FINGER_C2H2_1"/>
    <property type="match status" value="3"/>
</dbReference>
<keyword evidence="3" id="KW-0677">Repeat</keyword>
<evidence type="ECO:0000256" key="3">
    <source>
        <dbReference type="ARBA" id="ARBA00022737"/>
    </source>
</evidence>
<keyword evidence="6" id="KW-0539">Nucleus</keyword>
<dbReference type="AlphaFoldDB" id="A0A0L8GU98"/>
<evidence type="ECO:0000313" key="9">
    <source>
        <dbReference type="EMBL" id="KOF80170.1"/>
    </source>
</evidence>
<evidence type="ECO:0000256" key="1">
    <source>
        <dbReference type="ARBA" id="ARBA00004123"/>
    </source>
</evidence>
<dbReference type="SUPFAM" id="SSF57667">
    <property type="entry name" value="beta-beta-alpha zinc fingers"/>
    <property type="match status" value="2"/>
</dbReference>
<keyword evidence="4 7" id="KW-0863">Zinc-finger</keyword>
<dbReference type="GO" id="GO:0005634">
    <property type="term" value="C:nucleus"/>
    <property type="evidence" value="ECO:0007669"/>
    <property type="project" value="UniProtKB-SubCell"/>
</dbReference>
<keyword evidence="5" id="KW-0862">Zinc</keyword>
<feature type="domain" description="C2H2-type" evidence="8">
    <location>
        <begin position="260"/>
        <end position="287"/>
    </location>
</feature>
<dbReference type="InterPro" id="IPR036236">
    <property type="entry name" value="Znf_C2H2_sf"/>
</dbReference>